<feature type="compositionally biased region" description="Basic and acidic residues" evidence="5">
    <location>
        <begin position="147"/>
        <end position="169"/>
    </location>
</feature>
<evidence type="ECO:0008006" key="9">
    <source>
        <dbReference type="Google" id="ProtNLM"/>
    </source>
</evidence>
<dbReference type="GO" id="GO:0071944">
    <property type="term" value="C:cell periphery"/>
    <property type="evidence" value="ECO:0007669"/>
    <property type="project" value="UniProtKB-ARBA"/>
</dbReference>
<gene>
    <name evidence="7" type="ORF">PENCOP_c002G08490</name>
</gene>
<dbReference type="NCBIfam" id="TIGR01167">
    <property type="entry name" value="LPXTG_anchor"/>
    <property type="match status" value="1"/>
</dbReference>
<evidence type="ECO:0000256" key="5">
    <source>
        <dbReference type="SAM" id="MobiDB-lite"/>
    </source>
</evidence>
<feature type="transmembrane region" description="Helical" evidence="6">
    <location>
        <begin position="97"/>
        <end position="120"/>
    </location>
</feature>
<name>A0A1V6V2I6_9EURO</name>
<evidence type="ECO:0000256" key="1">
    <source>
        <dbReference type="ARBA" id="ARBA00004167"/>
    </source>
</evidence>
<keyword evidence="3 6" id="KW-1133">Transmembrane helix</keyword>
<dbReference type="EMBL" id="MDDG01000002">
    <property type="protein sequence ID" value="OQE44887.1"/>
    <property type="molecule type" value="Genomic_DNA"/>
</dbReference>
<evidence type="ECO:0000256" key="3">
    <source>
        <dbReference type="ARBA" id="ARBA00022989"/>
    </source>
</evidence>
<sequence length="178" mass="18653">MSRISDAAEFFGEDPVDTDTVTAWASEPAILPSNSQGTTVVIVTSIQSMTTSSRIAIDSSTTTDSPTLTTSGITSNESATSSEGTDSTKAGGPSAGVSAGIGIGVALGVLLLAFVVFILYRRKRKHRGLARGNDDNRPALPELGTDGQKHELSAEECRRAELSADEPKRNNANVQELE</sequence>
<comment type="caution">
    <text evidence="7">The sequence shown here is derived from an EMBL/GenBank/DDBJ whole genome shotgun (WGS) entry which is preliminary data.</text>
</comment>
<feature type="region of interest" description="Disordered" evidence="5">
    <location>
        <begin position="57"/>
        <end position="93"/>
    </location>
</feature>
<evidence type="ECO:0000256" key="4">
    <source>
        <dbReference type="ARBA" id="ARBA00023136"/>
    </source>
</evidence>
<dbReference type="Proteomes" id="UP000191500">
    <property type="component" value="Unassembled WGS sequence"/>
</dbReference>
<evidence type="ECO:0000313" key="8">
    <source>
        <dbReference type="Proteomes" id="UP000191500"/>
    </source>
</evidence>
<dbReference type="InterPro" id="IPR051694">
    <property type="entry name" value="Immunoregulatory_rcpt-like"/>
</dbReference>
<accession>A0A1V6V2I6</accession>
<dbReference type="GO" id="GO:0016020">
    <property type="term" value="C:membrane"/>
    <property type="evidence" value="ECO:0007669"/>
    <property type="project" value="UniProtKB-SubCell"/>
</dbReference>
<dbReference type="AlphaFoldDB" id="A0A1V6V2I6"/>
<keyword evidence="4 6" id="KW-0472">Membrane</keyword>
<evidence type="ECO:0000313" key="7">
    <source>
        <dbReference type="EMBL" id="OQE44887.1"/>
    </source>
</evidence>
<proteinExistence type="predicted"/>
<reference evidence="8" key="1">
    <citation type="journal article" date="2017" name="Nat. Microbiol.">
        <title>Global analysis of biosynthetic gene clusters reveals vast potential of secondary metabolite production in Penicillium species.</title>
        <authorList>
            <person name="Nielsen J.C."/>
            <person name="Grijseels S."/>
            <person name="Prigent S."/>
            <person name="Ji B."/>
            <person name="Dainat J."/>
            <person name="Nielsen K.F."/>
            <person name="Frisvad J.C."/>
            <person name="Workman M."/>
            <person name="Nielsen J."/>
        </authorList>
    </citation>
    <scope>NUCLEOTIDE SEQUENCE [LARGE SCALE GENOMIC DNA]</scope>
    <source>
        <strain evidence="8">IBT 31321</strain>
    </source>
</reference>
<keyword evidence="2 6" id="KW-0812">Transmembrane</keyword>
<comment type="subcellular location">
    <subcellularLocation>
        <location evidence="1">Membrane</location>
        <topology evidence="1">Single-pass membrane protein</topology>
    </subcellularLocation>
</comment>
<evidence type="ECO:0000256" key="2">
    <source>
        <dbReference type="ARBA" id="ARBA00022692"/>
    </source>
</evidence>
<organism evidence="7 8">
    <name type="scientific">Penicillium coprophilum</name>
    <dbReference type="NCBI Taxonomy" id="36646"/>
    <lineage>
        <taxon>Eukaryota</taxon>
        <taxon>Fungi</taxon>
        <taxon>Dikarya</taxon>
        <taxon>Ascomycota</taxon>
        <taxon>Pezizomycotina</taxon>
        <taxon>Eurotiomycetes</taxon>
        <taxon>Eurotiomycetidae</taxon>
        <taxon>Eurotiales</taxon>
        <taxon>Aspergillaceae</taxon>
        <taxon>Penicillium</taxon>
    </lineage>
</organism>
<dbReference type="PANTHER" id="PTHR15549">
    <property type="entry name" value="PAIRED IMMUNOGLOBULIN-LIKE TYPE 2 RECEPTOR"/>
    <property type="match status" value="1"/>
</dbReference>
<dbReference type="CDD" id="cd12087">
    <property type="entry name" value="TM_EGFR-like"/>
    <property type="match status" value="1"/>
</dbReference>
<protein>
    <recommendedName>
        <fullName evidence="9">Mid2 domain-containing protein</fullName>
    </recommendedName>
</protein>
<feature type="compositionally biased region" description="Low complexity" evidence="5">
    <location>
        <begin position="57"/>
        <end position="74"/>
    </location>
</feature>
<dbReference type="STRING" id="36646.A0A1V6V2I6"/>
<keyword evidence="8" id="KW-1185">Reference proteome</keyword>
<feature type="region of interest" description="Disordered" evidence="5">
    <location>
        <begin position="127"/>
        <end position="178"/>
    </location>
</feature>
<evidence type="ECO:0000256" key="6">
    <source>
        <dbReference type="SAM" id="Phobius"/>
    </source>
</evidence>
<feature type="compositionally biased region" description="Polar residues" evidence="5">
    <location>
        <begin position="75"/>
        <end position="88"/>
    </location>
</feature>